<reference evidence="5" key="1">
    <citation type="journal article" date="2019" name="Int. J. Syst. Evol. Microbiol.">
        <title>The Global Catalogue of Microorganisms (GCM) 10K type strain sequencing project: providing services to taxonomists for standard genome sequencing and annotation.</title>
        <authorList>
            <consortium name="The Broad Institute Genomics Platform"/>
            <consortium name="The Broad Institute Genome Sequencing Center for Infectious Disease"/>
            <person name="Wu L."/>
            <person name="Ma J."/>
        </authorList>
    </citation>
    <scope>NUCLEOTIDE SEQUENCE [LARGE SCALE GENOMIC DNA]</scope>
    <source>
        <strain evidence="5">CGMCC 1.15304</strain>
    </source>
</reference>
<keyword evidence="4" id="KW-0808">Transferase</keyword>
<keyword evidence="4" id="KW-0032">Aminotransferase</keyword>
<dbReference type="Pfam" id="PF01041">
    <property type="entry name" value="DegT_DnrJ_EryC1"/>
    <property type="match status" value="1"/>
</dbReference>
<comment type="caution">
    <text evidence="4">The sequence shown here is derived from an EMBL/GenBank/DDBJ whole genome shotgun (WGS) entry which is preliminary data.</text>
</comment>
<comment type="similarity">
    <text evidence="2 3">Belongs to the DegT/DnrJ/EryC1 family.</text>
</comment>
<dbReference type="SUPFAM" id="SSF53383">
    <property type="entry name" value="PLP-dependent transferases"/>
    <property type="match status" value="1"/>
</dbReference>
<dbReference type="InterPro" id="IPR015424">
    <property type="entry name" value="PyrdxlP-dep_Trfase"/>
</dbReference>
<dbReference type="Gene3D" id="3.40.640.10">
    <property type="entry name" value="Type I PLP-dependent aspartate aminotransferase-like (Major domain)"/>
    <property type="match status" value="1"/>
</dbReference>
<keyword evidence="5" id="KW-1185">Reference proteome</keyword>
<evidence type="ECO:0000256" key="1">
    <source>
        <dbReference type="ARBA" id="ARBA00022898"/>
    </source>
</evidence>
<evidence type="ECO:0000256" key="3">
    <source>
        <dbReference type="RuleBase" id="RU004508"/>
    </source>
</evidence>
<gene>
    <name evidence="4" type="ORF">ACFO5Q_05120</name>
</gene>
<dbReference type="InterPro" id="IPR015421">
    <property type="entry name" value="PyrdxlP-dep_Trfase_major"/>
</dbReference>
<evidence type="ECO:0000256" key="2">
    <source>
        <dbReference type="ARBA" id="ARBA00037999"/>
    </source>
</evidence>
<proteinExistence type="inferred from homology"/>
<dbReference type="EMBL" id="JBHSCR010000003">
    <property type="protein sequence ID" value="MFC4347219.1"/>
    <property type="molecule type" value="Genomic_DNA"/>
</dbReference>
<dbReference type="InterPro" id="IPR000653">
    <property type="entry name" value="DegT/StrS_aminotransferase"/>
</dbReference>
<keyword evidence="1 3" id="KW-0663">Pyridoxal phosphate</keyword>
<dbReference type="PIRSF" id="PIRSF000390">
    <property type="entry name" value="PLP_StrS"/>
    <property type="match status" value="1"/>
</dbReference>
<evidence type="ECO:0000313" key="5">
    <source>
        <dbReference type="Proteomes" id="UP001595776"/>
    </source>
</evidence>
<name>A0ABV8U8R4_9PROT</name>
<dbReference type="PANTHER" id="PTHR30244">
    <property type="entry name" value="TRANSAMINASE"/>
    <property type="match status" value="1"/>
</dbReference>
<protein>
    <submittedName>
        <fullName evidence="4">DegT/DnrJ/EryC1/StrS family aminotransferase</fullName>
    </submittedName>
</protein>
<dbReference type="GO" id="GO:0008483">
    <property type="term" value="F:transaminase activity"/>
    <property type="evidence" value="ECO:0007669"/>
    <property type="project" value="UniProtKB-KW"/>
</dbReference>
<evidence type="ECO:0000313" key="4">
    <source>
        <dbReference type="EMBL" id="MFC4347219.1"/>
    </source>
</evidence>
<sequence length="375" mass="40425">MSTPFRINCLVPDLPAPQEVLPFLQEMHENRWYSNFGPLVKRFEAELTAFLERENGAEGCHVATFSSATTALELALKAMNLPAGSNVLVPAITFPATALVVINAGLTPVLADVDRETWELSPAIANAALAQDDYAAVIPVAAFGRPVESVVWSAFQKETGVPVILDVAAALGQQDIHKDLTYCFSLHATKPFGVGEGGLLVSGDEALITLSRSLSNFGFQGSAGVVQQTGTNAKFAEYFAAVGLVQTARWKEVSGRRQAVLDQYLEGLKKVGNTVTLQQGTGDFIPAVFPVYVPGKAEALVARMNQASIQTRRWYLPPLYDHPALAHLPYADKETDTPFPASEELRNGLVGLPFHAFLSNEDIEEICDLVAEVAA</sequence>
<dbReference type="RefSeq" id="WP_156431996.1">
    <property type="nucleotide sequence ID" value="NZ_JBHSCR010000003.1"/>
</dbReference>
<organism evidence="4 5">
    <name type="scientific">Kordiimonas lipolytica</name>
    <dbReference type="NCBI Taxonomy" id="1662421"/>
    <lineage>
        <taxon>Bacteria</taxon>
        <taxon>Pseudomonadati</taxon>
        <taxon>Pseudomonadota</taxon>
        <taxon>Alphaproteobacteria</taxon>
        <taxon>Kordiimonadales</taxon>
        <taxon>Kordiimonadaceae</taxon>
        <taxon>Kordiimonas</taxon>
    </lineage>
</organism>
<dbReference type="PANTHER" id="PTHR30244:SF9">
    <property type="entry name" value="PROTEIN RV3402C"/>
    <property type="match status" value="1"/>
</dbReference>
<accession>A0ABV8U8R4</accession>
<dbReference type="Proteomes" id="UP001595776">
    <property type="component" value="Unassembled WGS sequence"/>
</dbReference>